<dbReference type="Pfam" id="PF13715">
    <property type="entry name" value="CarbopepD_reg_2"/>
    <property type="match status" value="1"/>
</dbReference>
<dbReference type="InterPro" id="IPR012910">
    <property type="entry name" value="Plug_dom"/>
</dbReference>
<dbReference type="EMBL" id="JAGUCO010000011">
    <property type="protein sequence ID" value="MBS2099458.1"/>
    <property type="molecule type" value="Genomic_DNA"/>
</dbReference>
<evidence type="ECO:0000256" key="3">
    <source>
        <dbReference type="ARBA" id="ARBA00022452"/>
    </source>
</evidence>
<dbReference type="Gene3D" id="2.40.170.20">
    <property type="entry name" value="TonB-dependent receptor, beta-barrel domain"/>
    <property type="match status" value="1"/>
</dbReference>
<dbReference type="InterPro" id="IPR036942">
    <property type="entry name" value="Beta-barrel_TonB_sf"/>
</dbReference>
<feature type="chain" id="PRO_5047015958" evidence="10">
    <location>
        <begin position="22"/>
        <end position="909"/>
    </location>
</feature>
<dbReference type="PROSITE" id="PS52016">
    <property type="entry name" value="TONB_DEPENDENT_REC_3"/>
    <property type="match status" value="1"/>
</dbReference>
<dbReference type="InterPro" id="IPR010104">
    <property type="entry name" value="TonB_rcpt_bac"/>
</dbReference>
<feature type="domain" description="TonB-dependent receptor-like beta-barrel" evidence="11">
    <location>
        <begin position="458"/>
        <end position="876"/>
    </location>
</feature>
<evidence type="ECO:0000256" key="5">
    <source>
        <dbReference type="ARBA" id="ARBA00023077"/>
    </source>
</evidence>
<dbReference type="InterPro" id="IPR037066">
    <property type="entry name" value="Plug_dom_sf"/>
</dbReference>
<keyword evidence="2 8" id="KW-0813">Transport</keyword>
<keyword evidence="10" id="KW-0732">Signal</keyword>
<proteinExistence type="inferred from homology"/>
<comment type="subcellular location">
    <subcellularLocation>
        <location evidence="1 8">Cell outer membrane</location>
        <topology evidence="1 8">Multi-pass membrane protein</topology>
    </subcellularLocation>
</comment>
<reference evidence="13 14" key="1">
    <citation type="journal article" date="2015" name="Int. J. Syst. Evol. Microbiol.">
        <title>Carboxylicivirga linearis sp. nov., isolated from a sea cucumber culture pond.</title>
        <authorList>
            <person name="Wang F.Q."/>
            <person name="Zhou Y.X."/>
            <person name="Lin X.Z."/>
            <person name="Chen G.J."/>
            <person name="Du Z.J."/>
        </authorList>
    </citation>
    <scope>NUCLEOTIDE SEQUENCE [LARGE SCALE GENOMIC DNA]</scope>
    <source>
        <strain evidence="13 14">FB218</strain>
    </source>
</reference>
<gene>
    <name evidence="13" type="ORF">KEM10_14275</name>
</gene>
<evidence type="ECO:0000256" key="8">
    <source>
        <dbReference type="PROSITE-ProRule" id="PRU01360"/>
    </source>
</evidence>
<keyword evidence="3 8" id="KW-1134">Transmembrane beta strand</keyword>
<keyword evidence="4 8" id="KW-0812">Transmembrane</keyword>
<keyword evidence="13" id="KW-0675">Receptor</keyword>
<dbReference type="InterPro" id="IPR000531">
    <property type="entry name" value="Beta-barrel_TonB"/>
</dbReference>
<evidence type="ECO:0000256" key="2">
    <source>
        <dbReference type="ARBA" id="ARBA00022448"/>
    </source>
</evidence>
<comment type="caution">
    <text evidence="13">The sequence shown here is derived from an EMBL/GenBank/DDBJ whole genome shotgun (WGS) entry which is preliminary data.</text>
</comment>
<dbReference type="SUPFAM" id="SSF49464">
    <property type="entry name" value="Carboxypeptidase regulatory domain-like"/>
    <property type="match status" value="1"/>
</dbReference>
<comment type="similarity">
    <text evidence="8 9">Belongs to the TonB-dependent receptor family.</text>
</comment>
<dbReference type="RefSeq" id="WP_212216700.1">
    <property type="nucleotide sequence ID" value="NZ_JAGUCO010000011.1"/>
</dbReference>
<organism evidence="13 14">
    <name type="scientific">Carboxylicivirga linearis</name>
    <dbReference type="NCBI Taxonomy" id="1628157"/>
    <lineage>
        <taxon>Bacteria</taxon>
        <taxon>Pseudomonadati</taxon>
        <taxon>Bacteroidota</taxon>
        <taxon>Bacteroidia</taxon>
        <taxon>Marinilabiliales</taxon>
        <taxon>Marinilabiliaceae</taxon>
        <taxon>Carboxylicivirga</taxon>
    </lineage>
</organism>
<evidence type="ECO:0000259" key="11">
    <source>
        <dbReference type="Pfam" id="PF00593"/>
    </source>
</evidence>
<dbReference type="PANTHER" id="PTHR40980:SF4">
    <property type="entry name" value="TONB-DEPENDENT RECEPTOR-LIKE BETA-BARREL DOMAIN-CONTAINING PROTEIN"/>
    <property type="match status" value="1"/>
</dbReference>
<dbReference type="CDD" id="cd01347">
    <property type="entry name" value="ligand_gated_channel"/>
    <property type="match status" value="1"/>
</dbReference>
<dbReference type="Gene3D" id="2.60.40.1120">
    <property type="entry name" value="Carboxypeptidase-like, regulatory domain"/>
    <property type="match status" value="1"/>
</dbReference>
<dbReference type="Proteomes" id="UP000708576">
    <property type="component" value="Unassembled WGS sequence"/>
</dbReference>
<accession>A0ABS5JX77</accession>
<evidence type="ECO:0000313" key="14">
    <source>
        <dbReference type="Proteomes" id="UP000708576"/>
    </source>
</evidence>
<dbReference type="PANTHER" id="PTHR40980">
    <property type="entry name" value="PLUG DOMAIN-CONTAINING PROTEIN"/>
    <property type="match status" value="1"/>
</dbReference>
<dbReference type="Gene3D" id="2.170.130.10">
    <property type="entry name" value="TonB-dependent receptor, plug domain"/>
    <property type="match status" value="1"/>
</dbReference>
<dbReference type="InterPro" id="IPR008969">
    <property type="entry name" value="CarboxyPept-like_regulatory"/>
</dbReference>
<evidence type="ECO:0000256" key="1">
    <source>
        <dbReference type="ARBA" id="ARBA00004571"/>
    </source>
</evidence>
<dbReference type="Pfam" id="PF00593">
    <property type="entry name" value="TonB_dep_Rec_b-barrel"/>
    <property type="match status" value="1"/>
</dbReference>
<keyword evidence="7 8" id="KW-0998">Cell outer membrane</keyword>
<evidence type="ECO:0000256" key="6">
    <source>
        <dbReference type="ARBA" id="ARBA00023136"/>
    </source>
</evidence>
<keyword evidence="6 8" id="KW-0472">Membrane</keyword>
<feature type="domain" description="TonB-dependent receptor plug" evidence="12">
    <location>
        <begin position="129"/>
        <end position="230"/>
    </location>
</feature>
<protein>
    <submittedName>
        <fullName evidence="13">TonB-dependent receptor</fullName>
    </submittedName>
</protein>
<evidence type="ECO:0000256" key="7">
    <source>
        <dbReference type="ARBA" id="ARBA00023237"/>
    </source>
</evidence>
<name>A0ABS5JX77_9BACT</name>
<dbReference type="SUPFAM" id="SSF56935">
    <property type="entry name" value="Porins"/>
    <property type="match status" value="1"/>
</dbReference>
<keyword evidence="5 9" id="KW-0798">TonB box</keyword>
<evidence type="ECO:0000256" key="9">
    <source>
        <dbReference type="RuleBase" id="RU003357"/>
    </source>
</evidence>
<sequence length="909" mass="103171">MKKMKQLALLLVTLVSISTYAQSGFIHGRVTDSKNFPLPGAAVYVQGQTETGTITNVDGFYRLKNLSDGSYTLEVNYIGFEKASITVEIKGGNGTEANFVLKEGIELQEIKINGQLQGQTKALNQQKNSINVTNIIAADQVERFPDSNIGDALKRIPGINVQYDQGEARFGNIRGTAPELNSVTINGDRVPSAEAETRSIQLDLIPADMVQSIEVNKVVTADMEGDAIGGSVNLVTRSKPGGRRISGSLGSGYNFLTQKPMAIGSIVYGERFFNDKLGMVISGSYFNHQLGSDNIEAEWDENGNMVDFQVRTYEVQRERQSYSASFDYAINENHTLEFKGIYNRRKDWENRYRLQYKDIELDDDGNMVAEIRRQTKSGTEDNKYARLEDQSTMNFSLGGEHHFGIVTADWKASYSKAKEERPNERYLTMRYKDVSVSQDLKDTEKPNVIVNDADARNLNSNWGFKELSEEFQYTDDIDKNFRMDFELPVMTNSNLKFGFRYKGKEKKRENEFYEYEPTDEDGFIIDATSSANTVDKTKDNFRAGDYIAGNFVSKEFVGKLDLTGSNFEGESVPEEIAGNFEATENVTAGYVRWDQTITSRLKAVAGLRYEKTNIEYSGFSYDADNDELTPTDKESSDYANFLPSILLKYDISENTKLKTAWTNTMARPKYYDLVPYVIYSMDDLEVSYGNPDLNATKSMNLDLMIEHYFTSIGLVSGGVYYKAITDFIESQTTYEDVNGERWENIQPINVGDADLFGFEAAFQRQLTFLPGFFKHLGFYANYSYNYSKVSNIKLEDREDEDIKLPGTPEHTINASLFYESKKLTLRASLNYASDFLDEYGGEAFEDRYYDKALYMDLSGSYDITSNLKFFAEVNNLLDQPLRYYQGESKYTMQAEYYGIKMQGGIRFNF</sequence>
<evidence type="ECO:0000313" key="13">
    <source>
        <dbReference type="EMBL" id="MBS2099458.1"/>
    </source>
</evidence>
<dbReference type="Pfam" id="PF07715">
    <property type="entry name" value="Plug"/>
    <property type="match status" value="1"/>
</dbReference>
<evidence type="ECO:0000256" key="10">
    <source>
        <dbReference type="SAM" id="SignalP"/>
    </source>
</evidence>
<keyword evidence="14" id="KW-1185">Reference proteome</keyword>
<feature type="signal peptide" evidence="10">
    <location>
        <begin position="1"/>
        <end position="21"/>
    </location>
</feature>
<dbReference type="InterPro" id="IPR039426">
    <property type="entry name" value="TonB-dep_rcpt-like"/>
</dbReference>
<evidence type="ECO:0000259" key="12">
    <source>
        <dbReference type="Pfam" id="PF07715"/>
    </source>
</evidence>
<evidence type="ECO:0000256" key="4">
    <source>
        <dbReference type="ARBA" id="ARBA00022692"/>
    </source>
</evidence>
<dbReference type="NCBIfam" id="TIGR01782">
    <property type="entry name" value="TonB-Xanth-Caul"/>
    <property type="match status" value="1"/>
</dbReference>